<accession>A0A7W7K402</accession>
<dbReference type="RefSeq" id="WP_184169069.1">
    <property type="nucleotide sequence ID" value="NZ_JACHLN010000003.1"/>
</dbReference>
<organism evidence="1 2">
    <name type="scientific">Sphingomonas kyeonggiensis</name>
    <dbReference type="NCBI Taxonomy" id="1268553"/>
    <lineage>
        <taxon>Bacteria</taxon>
        <taxon>Pseudomonadati</taxon>
        <taxon>Pseudomonadota</taxon>
        <taxon>Alphaproteobacteria</taxon>
        <taxon>Sphingomonadales</taxon>
        <taxon>Sphingomonadaceae</taxon>
        <taxon>Sphingomonas</taxon>
    </lineage>
</organism>
<dbReference type="AlphaFoldDB" id="A0A7W7K402"/>
<gene>
    <name evidence="1" type="ORF">HNP52_003716</name>
</gene>
<protein>
    <submittedName>
        <fullName evidence="1">Uncharacterized protein</fullName>
    </submittedName>
</protein>
<evidence type="ECO:0000313" key="2">
    <source>
        <dbReference type="Proteomes" id="UP000575241"/>
    </source>
</evidence>
<keyword evidence="2" id="KW-1185">Reference proteome</keyword>
<dbReference type="EMBL" id="JACHLN010000003">
    <property type="protein sequence ID" value="MBB4840624.1"/>
    <property type="molecule type" value="Genomic_DNA"/>
</dbReference>
<evidence type="ECO:0000313" key="1">
    <source>
        <dbReference type="EMBL" id="MBB4840624.1"/>
    </source>
</evidence>
<proteinExistence type="predicted"/>
<dbReference type="Proteomes" id="UP000575241">
    <property type="component" value="Unassembled WGS sequence"/>
</dbReference>
<reference evidence="1 2" key="1">
    <citation type="submission" date="2020-08" db="EMBL/GenBank/DDBJ databases">
        <title>Functional genomics of gut bacteria from endangered species of beetles.</title>
        <authorList>
            <person name="Carlos-Shanley C."/>
        </authorList>
    </citation>
    <scope>NUCLEOTIDE SEQUENCE [LARGE SCALE GENOMIC DNA]</scope>
    <source>
        <strain evidence="1 2">S00224</strain>
    </source>
</reference>
<sequence length="368" mass="40243">MTKHQEFLPPYGDPDVIALPVDEYTKSPSQRIAGWSGASQAKFLRAIAEGATVGQACRLVGLSQQSAYAFRLSTRGAQFKLGWEAAALHARNVLADALMERALHGNIETITRPDGSEVERHRFDNRLGMAMLSRLDRLADKAAREATHAAARLVAQELDAYLELLGQDMGPARAGLFLAQRIEPAGEDDLAPIRTLARADHWLRTHTDLALSVDDLDPAARDQWSAADWARAEAVGLVALAPAPARMDIQAIQDFPEAPDTPEDDPRVWWDNHDEKWRTDFPPPADFHGEEDGDYGEEDYSRELTVEEEELVEAPRRAEIAAQRLAEGAARDRWFAVLATPHVHASGAAAVTGYTGPGEEGTGTCPSS</sequence>
<name>A0A7W7K402_9SPHN</name>
<comment type="caution">
    <text evidence="1">The sequence shown here is derived from an EMBL/GenBank/DDBJ whole genome shotgun (WGS) entry which is preliminary data.</text>
</comment>